<proteinExistence type="predicted"/>
<feature type="domain" description="F-box" evidence="1">
    <location>
        <begin position="236"/>
        <end position="273"/>
    </location>
</feature>
<keyword evidence="3" id="KW-1185">Reference proteome</keyword>
<name>A0A139HBV4_9PEZI</name>
<protein>
    <recommendedName>
        <fullName evidence="1">F-box domain-containing protein</fullName>
    </recommendedName>
</protein>
<dbReference type="OrthoDB" id="3643063at2759"/>
<evidence type="ECO:0000259" key="1">
    <source>
        <dbReference type="SMART" id="SM00256"/>
    </source>
</evidence>
<dbReference type="InterPro" id="IPR036047">
    <property type="entry name" value="F-box-like_dom_sf"/>
</dbReference>
<sequence length="496" mass="56565">MASPAVSAVFNTTELLEGILVKLPPVERLAARRVCRLFQTCITNSPDCWKPIFLNNDEEEWWAIHRVRQEIIRVAPETDRSAYEPHGWVFVRPALLNGIIFEETWSDTAERCIFSAYDARARVKLELAKVNDQSLCTWLPLLYGTRATGKVFFWTSSNPADLDDYEKPCRLIVFPTQLKDNISMEFSRLCSAVAGWNTGIQVRFANTIIVTEEMLHFVRKNGQYKLPFIARESQKEIIGQIASHLNPRDLRNFLTCCNEIKRMMHREEVESTLFTDSTAYAKQKVLADMNISPNAVLMRLDNQFATSAMLCELQVMLHQMNRKSEYGRISSGAHFALREVMVFNENIFERCFGYSTAAQQAKAGFAFLQPAFSPEKRSSDDDDQTVYQAMVKRTDTYITSPPTSSIELEVVVPVEGKVWTTTRAEGVSNHDAFVTVGQLFATMIEYNGTGRVRIPGAILAKQEEWMKLQTLPVLAEEDVKRFKDSQEYGREVLTLK</sequence>
<feature type="domain" description="F-box" evidence="1">
    <location>
        <begin position="11"/>
        <end position="52"/>
    </location>
</feature>
<gene>
    <name evidence="2" type="ORF">AC578_931</name>
</gene>
<dbReference type="EMBL" id="LFZN01000083">
    <property type="protein sequence ID" value="KXS99912.1"/>
    <property type="molecule type" value="Genomic_DNA"/>
</dbReference>
<dbReference type="Pfam" id="PF00646">
    <property type="entry name" value="F-box"/>
    <property type="match status" value="1"/>
</dbReference>
<evidence type="ECO:0000313" key="3">
    <source>
        <dbReference type="Proteomes" id="UP000070133"/>
    </source>
</evidence>
<reference evidence="2 3" key="1">
    <citation type="submission" date="2015-07" db="EMBL/GenBank/DDBJ databases">
        <title>Comparative genomics of the Sigatoka disease complex on banana suggests a link between parallel evolutionary changes in Pseudocercospora fijiensis and Pseudocercospora eumusae and increased virulence on the banana host.</title>
        <authorList>
            <person name="Chang T.-C."/>
            <person name="Salvucci A."/>
            <person name="Crous P.W."/>
            <person name="Stergiopoulos I."/>
        </authorList>
    </citation>
    <scope>NUCLEOTIDE SEQUENCE [LARGE SCALE GENOMIC DNA]</scope>
    <source>
        <strain evidence="2 3">CBS 114824</strain>
    </source>
</reference>
<dbReference type="AlphaFoldDB" id="A0A139HBV4"/>
<organism evidence="2 3">
    <name type="scientific">Pseudocercospora eumusae</name>
    <dbReference type="NCBI Taxonomy" id="321146"/>
    <lineage>
        <taxon>Eukaryota</taxon>
        <taxon>Fungi</taxon>
        <taxon>Dikarya</taxon>
        <taxon>Ascomycota</taxon>
        <taxon>Pezizomycotina</taxon>
        <taxon>Dothideomycetes</taxon>
        <taxon>Dothideomycetidae</taxon>
        <taxon>Mycosphaerellales</taxon>
        <taxon>Mycosphaerellaceae</taxon>
        <taxon>Pseudocercospora</taxon>
    </lineage>
</organism>
<comment type="caution">
    <text evidence="2">The sequence shown here is derived from an EMBL/GenBank/DDBJ whole genome shotgun (WGS) entry which is preliminary data.</text>
</comment>
<dbReference type="SUPFAM" id="SSF81383">
    <property type="entry name" value="F-box domain"/>
    <property type="match status" value="1"/>
</dbReference>
<evidence type="ECO:0000313" key="2">
    <source>
        <dbReference type="EMBL" id="KXS99912.1"/>
    </source>
</evidence>
<dbReference type="SMART" id="SM00256">
    <property type="entry name" value="FBOX"/>
    <property type="match status" value="2"/>
</dbReference>
<dbReference type="Proteomes" id="UP000070133">
    <property type="component" value="Unassembled WGS sequence"/>
</dbReference>
<accession>A0A139HBV4</accession>
<dbReference type="InterPro" id="IPR001810">
    <property type="entry name" value="F-box_dom"/>
</dbReference>